<comment type="cofactor">
    <cofactor evidence="1">
        <name>pyridoxal 5'-phosphate</name>
        <dbReference type="ChEBI" id="CHEBI:597326"/>
    </cofactor>
</comment>
<dbReference type="PANTHER" id="PTHR42937">
    <property type="match status" value="1"/>
</dbReference>
<dbReference type="InterPro" id="IPR019871">
    <property type="entry name" value="DiNH2propionate_NH3-lyase_sub"/>
</dbReference>
<dbReference type="NCBIfam" id="TIGR03528">
    <property type="entry name" value="2_3_DAP_am_ly"/>
    <property type="match status" value="1"/>
</dbReference>
<protein>
    <submittedName>
        <fullName evidence="4">Diaminopropionate ammonia-lyase</fullName>
        <ecNumber evidence="4">4.3.1.15</ecNumber>
    </submittedName>
</protein>
<dbReference type="GO" id="GO:0008838">
    <property type="term" value="F:diaminopropionate ammonia-lyase activity"/>
    <property type="evidence" value="ECO:0007669"/>
    <property type="project" value="UniProtKB-EC"/>
</dbReference>
<dbReference type="RefSeq" id="WP_349170387.1">
    <property type="nucleotide sequence ID" value="NZ_JBBMFO010000010.1"/>
</dbReference>
<dbReference type="SUPFAM" id="SSF53686">
    <property type="entry name" value="Tryptophan synthase beta subunit-like PLP-dependent enzymes"/>
    <property type="match status" value="1"/>
</dbReference>
<reference evidence="4 5" key="1">
    <citation type="submission" date="2024-03" db="EMBL/GenBank/DDBJ databases">
        <title>Human intestinal bacterial collection.</title>
        <authorList>
            <person name="Pauvert C."/>
            <person name="Hitch T.C.A."/>
            <person name="Clavel T."/>
        </authorList>
    </citation>
    <scope>NUCLEOTIDE SEQUENCE [LARGE SCALE GENOMIC DNA]</scope>
    <source>
        <strain evidence="4 5">CLA-SR-H025</strain>
    </source>
</reference>
<gene>
    <name evidence="4" type="primary">dpaL</name>
    <name evidence="4" type="ORF">WMO19_04625</name>
</gene>
<sequence>MDKFNLTYIENKNTYADISDFDYDSAKIVNNFHKSFDIYEKTPLVDLKNLAEEIGLRKFFVKDESYRFGLNAFKVLGASYAIANYIGEKIGLGENNLTFDEITSVETKKKLGELIFTTATDGNHGRAVAWTANKLGQRSKVFMPKGTTLERLENIRRENSDAHIMEENYDDCVRLAAKFARENKGVLIQDTSWQGYTEVPKNIMKGYMTMAYEVFMDLKEKEMLPTHIFLQAGVGSMAASMTAFFRNVMKENPPKIIIVEPNKANCLYRTAHANDGRLHFVKGHLNSIMAGLNCGEPVTIGWPILESYSDYFLSVDDYYTALGMRILGNSIGDDRKIISGESGAVTTGIVYELMKDEDLREYRNKIGLDKDSLVLCFSTEGDTDKKTYREIVWRGRYNS</sequence>
<evidence type="ECO:0000256" key="2">
    <source>
        <dbReference type="ARBA" id="ARBA00022898"/>
    </source>
</evidence>
<dbReference type="Pfam" id="PF00291">
    <property type="entry name" value="PALP"/>
    <property type="match status" value="1"/>
</dbReference>
<dbReference type="EMBL" id="JBBMFO010000010">
    <property type="protein sequence ID" value="MEQ2400885.1"/>
    <property type="molecule type" value="Genomic_DNA"/>
</dbReference>
<keyword evidence="2" id="KW-0663">Pyridoxal phosphate</keyword>
<evidence type="ECO:0000313" key="4">
    <source>
        <dbReference type="EMBL" id="MEQ2400885.1"/>
    </source>
</evidence>
<keyword evidence="5" id="KW-1185">Reference proteome</keyword>
<dbReference type="CDD" id="cd00640">
    <property type="entry name" value="Trp-synth-beta_II"/>
    <property type="match status" value="1"/>
</dbReference>
<accession>A0ABV1CFZ8</accession>
<proteinExistence type="predicted"/>
<organism evidence="4 5">
    <name type="scientific">Peptoniphilus hominis</name>
    <name type="common">ex Hitch et al. 2025</name>
    <dbReference type="NCBI Taxonomy" id="3133174"/>
    <lineage>
        <taxon>Bacteria</taxon>
        <taxon>Bacillati</taxon>
        <taxon>Bacillota</taxon>
        <taxon>Tissierellia</taxon>
        <taxon>Tissierellales</taxon>
        <taxon>Peptoniphilaceae</taxon>
        <taxon>Peptoniphilus</taxon>
    </lineage>
</organism>
<dbReference type="NCBIfam" id="TIGR01747">
    <property type="entry name" value="diampropi_NH3ly"/>
    <property type="match status" value="1"/>
</dbReference>
<dbReference type="Proteomes" id="UP001447979">
    <property type="component" value="Unassembled WGS sequence"/>
</dbReference>
<evidence type="ECO:0000259" key="3">
    <source>
        <dbReference type="Pfam" id="PF00291"/>
    </source>
</evidence>
<dbReference type="NCBIfam" id="NF006058">
    <property type="entry name" value="PRK08206.1"/>
    <property type="match status" value="1"/>
</dbReference>
<comment type="caution">
    <text evidence="4">The sequence shown here is derived from an EMBL/GenBank/DDBJ whole genome shotgun (WGS) entry which is preliminary data.</text>
</comment>
<evidence type="ECO:0000256" key="1">
    <source>
        <dbReference type="ARBA" id="ARBA00001933"/>
    </source>
</evidence>
<dbReference type="Gene3D" id="3.40.50.1100">
    <property type="match status" value="3"/>
</dbReference>
<dbReference type="EC" id="4.3.1.15" evidence="4"/>
<dbReference type="InterPro" id="IPR036052">
    <property type="entry name" value="TrpB-like_PALP_sf"/>
</dbReference>
<feature type="domain" description="Tryptophan synthase beta chain-like PALP" evidence="3">
    <location>
        <begin position="39"/>
        <end position="361"/>
    </location>
</feature>
<dbReference type="InterPro" id="IPR001926">
    <property type="entry name" value="TrpB-like_PALP"/>
</dbReference>
<name>A0ABV1CFZ8_9FIRM</name>
<dbReference type="PANTHER" id="PTHR42937:SF1">
    <property type="entry name" value="DIAMINOPROPIONATE AMMONIA-LYASE"/>
    <property type="match status" value="1"/>
</dbReference>
<evidence type="ECO:0000313" key="5">
    <source>
        <dbReference type="Proteomes" id="UP001447979"/>
    </source>
</evidence>
<dbReference type="InterPro" id="IPR010081">
    <property type="entry name" value="DiNH2opropionate_NH3_lyase"/>
</dbReference>
<keyword evidence="4" id="KW-0456">Lyase</keyword>